<comment type="caution">
    <text evidence="14">The sequence shown here is derived from an EMBL/GenBank/DDBJ whole genome shotgun (WGS) entry which is preliminary data.</text>
</comment>
<feature type="transmembrane region" description="Helical" evidence="10">
    <location>
        <begin position="16"/>
        <end position="33"/>
    </location>
</feature>
<organism evidence="14 15">
    <name type="scientific">Rheinheimera marina</name>
    <dbReference type="NCBI Taxonomy" id="1774958"/>
    <lineage>
        <taxon>Bacteria</taxon>
        <taxon>Pseudomonadati</taxon>
        <taxon>Pseudomonadota</taxon>
        <taxon>Gammaproteobacteria</taxon>
        <taxon>Chromatiales</taxon>
        <taxon>Chromatiaceae</taxon>
        <taxon>Rheinheimera</taxon>
    </lineage>
</organism>
<keyword evidence="15" id="KW-1185">Reference proteome</keyword>
<feature type="transmembrane region" description="Helical" evidence="10">
    <location>
        <begin position="260"/>
        <end position="282"/>
    </location>
</feature>
<evidence type="ECO:0000259" key="11">
    <source>
        <dbReference type="PROSITE" id="PS50109"/>
    </source>
</evidence>
<dbReference type="SUPFAM" id="SSF55874">
    <property type="entry name" value="ATPase domain of HSP90 chaperone/DNA topoisomerase II/histidine kinase"/>
    <property type="match status" value="1"/>
</dbReference>
<dbReference type="InterPro" id="IPR003661">
    <property type="entry name" value="HisK_dim/P_dom"/>
</dbReference>
<dbReference type="SUPFAM" id="SSF55785">
    <property type="entry name" value="PYP-like sensor domain (PAS domain)"/>
    <property type="match status" value="1"/>
</dbReference>
<dbReference type="NCBIfam" id="TIGR00229">
    <property type="entry name" value="sensory_box"/>
    <property type="match status" value="1"/>
</dbReference>
<keyword evidence="9 10" id="KW-0472">Membrane</keyword>
<reference evidence="15" key="1">
    <citation type="journal article" date="2019" name="Int. J. Syst. Evol. Microbiol.">
        <title>The Global Catalogue of Microorganisms (GCM) 10K type strain sequencing project: providing services to taxonomists for standard genome sequencing and annotation.</title>
        <authorList>
            <consortium name="The Broad Institute Genomics Platform"/>
            <consortium name="The Broad Institute Genome Sequencing Center for Infectious Disease"/>
            <person name="Wu L."/>
            <person name="Ma J."/>
        </authorList>
    </citation>
    <scope>NUCLEOTIDE SEQUENCE [LARGE SCALE GENOMIC DNA]</scope>
    <source>
        <strain evidence="15">DT28</strain>
    </source>
</reference>
<dbReference type="InterPro" id="IPR013767">
    <property type="entry name" value="PAS_fold"/>
</dbReference>
<evidence type="ECO:0000256" key="3">
    <source>
        <dbReference type="ARBA" id="ARBA00012438"/>
    </source>
</evidence>
<dbReference type="Gene3D" id="3.30.565.10">
    <property type="entry name" value="Histidine kinase-like ATPase, C-terminal domain"/>
    <property type="match status" value="1"/>
</dbReference>
<dbReference type="Gene3D" id="3.30.450.350">
    <property type="entry name" value="CHASE domain"/>
    <property type="match status" value="1"/>
</dbReference>
<dbReference type="CDD" id="cd00082">
    <property type="entry name" value="HisKA"/>
    <property type="match status" value="1"/>
</dbReference>
<evidence type="ECO:0000259" key="13">
    <source>
        <dbReference type="PROSITE" id="PS50839"/>
    </source>
</evidence>
<dbReference type="Proteomes" id="UP001595962">
    <property type="component" value="Unassembled WGS sequence"/>
</dbReference>
<evidence type="ECO:0000256" key="6">
    <source>
        <dbReference type="ARBA" id="ARBA00022692"/>
    </source>
</evidence>
<comment type="subcellular location">
    <subcellularLocation>
        <location evidence="2">Membrane</location>
    </subcellularLocation>
</comment>
<feature type="domain" description="Histidine kinase" evidence="11">
    <location>
        <begin position="415"/>
        <end position="635"/>
    </location>
</feature>
<dbReference type="SMART" id="SM00387">
    <property type="entry name" value="HATPase_c"/>
    <property type="match status" value="1"/>
</dbReference>
<keyword evidence="14" id="KW-0547">Nucleotide-binding</keyword>
<evidence type="ECO:0000256" key="10">
    <source>
        <dbReference type="SAM" id="Phobius"/>
    </source>
</evidence>
<evidence type="ECO:0000313" key="15">
    <source>
        <dbReference type="Proteomes" id="UP001595962"/>
    </source>
</evidence>
<dbReference type="CDD" id="cd00075">
    <property type="entry name" value="HATPase"/>
    <property type="match status" value="1"/>
</dbReference>
<evidence type="ECO:0000313" key="14">
    <source>
        <dbReference type="EMBL" id="MFC4656123.1"/>
    </source>
</evidence>
<dbReference type="InterPro" id="IPR005467">
    <property type="entry name" value="His_kinase_dom"/>
</dbReference>
<dbReference type="InterPro" id="IPR003594">
    <property type="entry name" value="HATPase_dom"/>
</dbReference>
<evidence type="ECO:0000256" key="2">
    <source>
        <dbReference type="ARBA" id="ARBA00004370"/>
    </source>
</evidence>
<feature type="domain" description="CHASE" evidence="13">
    <location>
        <begin position="117"/>
        <end position="247"/>
    </location>
</feature>
<evidence type="ECO:0000256" key="4">
    <source>
        <dbReference type="ARBA" id="ARBA00022553"/>
    </source>
</evidence>
<proteinExistence type="predicted"/>
<dbReference type="InterPro" id="IPR042240">
    <property type="entry name" value="CHASE_sf"/>
</dbReference>
<feature type="domain" description="PAS" evidence="12">
    <location>
        <begin position="297"/>
        <end position="342"/>
    </location>
</feature>
<dbReference type="Gene3D" id="1.10.287.130">
    <property type="match status" value="1"/>
</dbReference>
<dbReference type="PANTHER" id="PTHR43047:SF72">
    <property type="entry name" value="OSMOSENSING HISTIDINE PROTEIN KINASE SLN1"/>
    <property type="match status" value="1"/>
</dbReference>
<keyword evidence="5" id="KW-0808">Transferase</keyword>
<dbReference type="EMBL" id="JBHSGB010000012">
    <property type="protein sequence ID" value="MFC4656123.1"/>
    <property type="molecule type" value="Genomic_DNA"/>
</dbReference>
<dbReference type="InterPro" id="IPR004358">
    <property type="entry name" value="Sig_transdc_His_kin-like_C"/>
</dbReference>
<dbReference type="Gene3D" id="3.30.450.20">
    <property type="entry name" value="PAS domain"/>
    <property type="match status" value="1"/>
</dbReference>
<dbReference type="CDD" id="cd00130">
    <property type="entry name" value="PAS"/>
    <property type="match status" value="1"/>
</dbReference>
<sequence>MQGNSLPHWPLLRLKLWSWLLPLFCLVCALLLTEYQAREIVARQQHQQLKQLVSVAGQLRSFIEAEVNTPLYLSLGLASHVKATGGHPDPKDTMLLLSSLLDQGKHIRNIGIAPDNVLTLIYPVEGNERALGINYTQLPQQWPVIQQIIQQKKARLVGPIALVQGGTGFIYRVPVFLNDGSYWGMISTVLDLNLLWQSLTQQSNSYQVAMALRYDGESQAFFGRTEWFQDATLTLDLSLRGAHWQMAIRSLDGTAGWGLWHWRLAGGSVSVIFCLMLGWLLFSFRRSFEFSEALQETETYSRRILDAVSDVIITTDLQGRIERMNQAVTVVFGYLQPELLGKDFAILLQSGESGWHEGQLPLQESIGVRKSGELFAMELSRRETERAGQRRYVWLLRDISERKEVEQLKDEFVSTVSHELRTPLTSINGALGLALGGVLGPLTDKQQHMLSLAEQNSRRLAHLINDLLDIEKLAVNKMPFKFKLWPLQSLLQQAIELNQPVAFARQVQLQLVDPEQADAWVEVDDTRFQQLMANLLANAIRHSPLKGVVSIRIELQPTQVTVSVVDQGAGVPVDFIPRLFQKFSQADASDRRTVSGTGLGLAICKELVKTMRGEIGYRHSEQGGACFYFHLPLATQLF</sequence>
<dbReference type="Pfam" id="PF02518">
    <property type="entry name" value="HATPase_c"/>
    <property type="match status" value="1"/>
</dbReference>
<dbReference type="EC" id="2.7.13.3" evidence="3"/>
<dbReference type="SMART" id="SM01079">
    <property type="entry name" value="CHASE"/>
    <property type="match status" value="1"/>
</dbReference>
<gene>
    <name evidence="14" type="ORF">ACFO3I_14000</name>
</gene>
<keyword evidence="4" id="KW-0597">Phosphoprotein</keyword>
<dbReference type="InterPro" id="IPR035965">
    <property type="entry name" value="PAS-like_dom_sf"/>
</dbReference>
<dbReference type="SMART" id="SM00091">
    <property type="entry name" value="PAS"/>
    <property type="match status" value="1"/>
</dbReference>
<dbReference type="InterPro" id="IPR036890">
    <property type="entry name" value="HATPase_C_sf"/>
</dbReference>
<evidence type="ECO:0000256" key="5">
    <source>
        <dbReference type="ARBA" id="ARBA00022679"/>
    </source>
</evidence>
<dbReference type="SUPFAM" id="SSF47384">
    <property type="entry name" value="Homodimeric domain of signal transducing histidine kinase"/>
    <property type="match status" value="1"/>
</dbReference>
<keyword evidence="7" id="KW-0418">Kinase</keyword>
<dbReference type="PROSITE" id="PS50109">
    <property type="entry name" value="HIS_KIN"/>
    <property type="match status" value="1"/>
</dbReference>
<dbReference type="RefSeq" id="WP_377334901.1">
    <property type="nucleotide sequence ID" value="NZ_JBHSGB010000012.1"/>
</dbReference>
<dbReference type="SMART" id="SM00388">
    <property type="entry name" value="HisKA"/>
    <property type="match status" value="1"/>
</dbReference>
<dbReference type="PRINTS" id="PR00344">
    <property type="entry name" value="BCTRLSENSOR"/>
</dbReference>
<dbReference type="Pfam" id="PF00989">
    <property type="entry name" value="PAS"/>
    <property type="match status" value="1"/>
</dbReference>
<evidence type="ECO:0000256" key="1">
    <source>
        <dbReference type="ARBA" id="ARBA00000085"/>
    </source>
</evidence>
<keyword evidence="14" id="KW-0067">ATP-binding</keyword>
<dbReference type="InterPro" id="IPR000014">
    <property type="entry name" value="PAS"/>
</dbReference>
<dbReference type="Pfam" id="PF03924">
    <property type="entry name" value="CHASE"/>
    <property type="match status" value="1"/>
</dbReference>
<evidence type="ECO:0000256" key="9">
    <source>
        <dbReference type="ARBA" id="ARBA00023136"/>
    </source>
</evidence>
<protein>
    <recommendedName>
        <fullName evidence="3">histidine kinase</fullName>
        <ecNumber evidence="3">2.7.13.3</ecNumber>
    </recommendedName>
</protein>
<evidence type="ECO:0000259" key="12">
    <source>
        <dbReference type="PROSITE" id="PS50112"/>
    </source>
</evidence>
<dbReference type="PROSITE" id="PS50839">
    <property type="entry name" value="CHASE"/>
    <property type="match status" value="1"/>
</dbReference>
<dbReference type="GO" id="GO:0005524">
    <property type="term" value="F:ATP binding"/>
    <property type="evidence" value="ECO:0007669"/>
    <property type="project" value="UniProtKB-KW"/>
</dbReference>
<comment type="catalytic activity">
    <reaction evidence="1">
        <text>ATP + protein L-histidine = ADP + protein N-phospho-L-histidine.</text>
        <dbReference type="EC" id="2.7.13.3"/>
    </reaction>
</comment>
<dbReference type="InterPro" id="IPR036097">
    <property type="entry name" value="HisK_dim/P_sf"/>
</dbReference>
<dbReference type="PROSITE" id="PS50112">
    <property type="entry name" value="PAS"/>
    <property type="match status" value="1"/>
</dbReference>
<dbReference type="Pfam" id="PF00512">
    <property type="entry name" value="HisKA"/>
    <property type="match status" value="1"/>
</dbReference>
<keyword evidence="6 10" id="KW-0812">Transmembrane</keyword>
<keyword evidence="8 10" id="KW-1133">Transmembrane helix</keyword>
<dbReference type="InterPro" id="IPR006189">
    <property type="entry name" value="CHASE_dom"/>
</dbReference>
<dbReference type="PANTHER" id="PTHR43047">
    <property type="entry name" value="TWO-COMPONENT HISTIDINE PROTEIN KINASE"/>
    <property type="match status" value="1"/>
</dbReference>
<name>A0ABV9JPC4_9GAMM</name>
<evidence type="ECO:0000256" key="7">
    <source>
        <dbReference type="ARBA" id="ARBA00022777"/>
    </source>
</evidence>
<evidence type="ECO:0000256" key="8">
    <source>
        <dbReference type="ARBA" id="ARBA00022989"/>
    </source>
</evidence>
<accession>A0ABV9JPC4</accession>